<name>A0ABS3SGH9_9CELL</name>
<dbReference type="Proteomes" id="UP000678317">
    <property type="component" value="Unassembled WGS sequence"/>
</dbReference>
<keyword evidence="2" id="KW-1185">Reference proteome</keyword>
<dbReference type="RefSeq" id="WP_208214648.1">
    <property type="nucleotide sequence ID" value="NZ_CP074404.1"/>
</dbReference>
<reference evidence="1 2" key="1">
    <citation type="submission" date="2021-03" db="EMBL/GenBank/DDBJ databases">
        <title>novel species in genus Cellulomonas.</title>
        <authorList>
            <person name="Zhang G."/>
        </authorList>
    </citation>
    <scope>NUCLEOTIDE SEQUENCE [LARGE SCALE GENOMIC DNA]</scope>
    <source>
        <strain evidence="2">zg-ZUI188</strain>
    </source>
</reference>
<gene>
    <name evidence="1" type="ORF">J4035_09465</name>
</gene>
<dbReference type="EMBL" id="JAGFBM010000003">
    <property type="protein sequence ID" value="MBO3084868.1"/>
    <property type="molecule type" value="Genomic_DNA"/>
</dbReference>
<proteinExistence type="predicted"/>
<organism evidence="1 2">
    <name type="scientific">Cellulomonas fengjieae</name>
    <dbReference type="NCBI Taxonomy" id="2819978"/>
    <lineage>
        <taxon>Bacteria</taxon>
        <taxon>Bacillati</taxon>
        <taxon>Actinomycetota</taxon>
        <taxon>Actinomycetes</taxon>
        <taxon>Micrococcales</taxon>
        <taxon>Cellulomonadaceae</taxon>
        <taxon>Cellulomonas</taxon>
    </lineage>
</organism>
<accession>A0ABS3SGH9</accession>
<comment type="caution">
    <text evidence="1">The sequence shown here is derived from an EMBL/GenBank/DDBJ whole genome shotgun (WGS) entry which is preliminary data.</text>
</comment>
<evidence type="ECO:0000313" key="2">
    <source>
        <dbReference type="Proteomes" id="UP000678317"/>
    </source>
</evidence>
<evidence type="ECO:0000313" key="1">
    <source>
        <dbReference type="EMBL" id="MBO3084868.1"/>
    </source>
</evidence>
<dbReference type="SUPFAM" id="SSF160719">
    <property type="entry name" value="gpW/gp25-like"/>
    <property type="match status" value="1"/>
</dbReference>
<protein>
    <submittedName>
        <fullName evidence="1">Uncharacterized protein</fullName>
    </submittedName>
</protein>
<sequence>MSAGSRGAREQAAYGRALALDDGDLVLDAGRLEEVGGVACLRQGLELRLATPWASDRLDVRYGLDVRDTFTAALPRPMVKDVLRLSIIRSLAGDPRVASVDRVLFDDDPEYLAAHPGTDGGAGDVRTALVEITVTPVPLAADLTDPASDPTTGAAATVQVLADVRW</sequence>